<evidence type="ECO:0000259" key="5">
    <source>
        <dbReference type="PROSITE" id="PS50208"/>
    </source>
</evidence>
<dbReference type="InterPro" id="IPR015917">
    <property type="entry name" value="Pept_C14A"/>
</dbReference>
<dbReference type="Pfam" id="PF00619">
    <property type="entry name" value="CARD"/>
    <property type="match status" value="1"/>
</dbReference>
<reference evidence="7 8" key="1">
    <citation type="submission" date="2022-05" db="EMBL/GenBank/DDBJ databases">
        <authorList>
            <consortium name="Genoscope - CEA"/>
            <person name="William W."/>
        </authorList>
    </citation>
    <scope>NUCLEOTIDE SEQUENCE [LARGE SCALE GENOMIC DNA]</scope>
</reference>
<dbReference type="SUPFAM" id="SSF52129">
    <property type="entry name" value="Caspase-like"/>
    <property type="match status" value="1"/>
</dbReference>
<comment type="caution">
    <text evidence="7">The sequence shown here is derived from an EMBL/GenBank/DDBJ whole genome shotgun (WGS) entry which is preliminary data.</text>
</comment>
<dbReference type="EMBL" id="CALNXK010000144">
    <property type="protein sequence ID" value="CAH3168282.1"/>
    <property type="molecule type" value="Genomic_DNA"/>
</dbReference>
<dbReference type="PANTHER" id="PTHR10454:SF210">
    <property type="entry name" value="CASPASE-2"/>
    <property type="match status" value="1"/>
</dbReference>
<comment type="similarity">
    <text evidence="1 2">Belongs to the peptidase C14A family.</text>
</comment>
<name>A0ABN8QTD5_9CNID</name>
<dbReference type="PANTHER" id="PTHR10454">
    <property type="entry name" value="CASPASE"/>
    <property type="match status" value="1"/>
</dbReference>
<dbReference type="Proteomes" id="UP001159405">
    <property type="component" value="Unassembled WGS sequence"/>
</dbReference>
<dbReference type="InterPro" id="IPR001309">
    <property type="entry name" value="Pept_C14_p20"/>
</dbReference>
<evidence type="ECO:0000256" key="2">
    <source>
        <dbReference type="RuleBase" id="RU003971"/>
    </source>
</evidence>
<dbReference type="InterPro" id="IPR011600">
    <property type="entry name" value="Pept_C14_caspase"/>
</dbReference>
<protein>
    <recommendedName>
        <fullName evidence="9">Caspase-3</fullName>
    </recommendedName>
</protein>
<dbReference type="SUPFAM" id="SSF47986">
    <property type="entry name" value="DEATH domain"/>
    <property type="match status" value="1"/>
</dbReference>
<accession>A0ABN8QTD5</accession>
<dbReference type="PROSITE" id="PS50208">
    <property type="entry name" value="CASPASE_P20"/>
    <property type="match status" value="1"/>
</dbReference>
<dbReference type="PROSITE" id="PS50207">
    <property type="entry name" value="CASPASE_P10"/>
    <property type="match status" value="1"/>
</dbReference>
<dbReference type="Pfam" id="PF00656">
    <property type="entry name" value="Peptidase_C14"/>
    <property type="match status" value="1"/>
</dbReference>
<evidence type="ECO:0000313" key="7">
    <source>
        <dbReference type="EMBL" id="CAH3168282.1"/>
    </source>
</evidence>
<evidence type="ECO:0008006" key="9">
    <source>
        <dbReference type="Google" id="ProtNLM"/>
    </source>
</evidence>
<gene>
    <name evidence="7" type="ORF">PLOB_00009107</name>
</gene>
<dbReference type="InterPro" id="IPR002398">
    <property type="entry name" value="Pept_C14"/>
</dbReference>
<evidence type="ECO:0000256" key="3">
    <source>
        <dbReference type="SAM" id="MobiDB-lite"/>
    </source>
</evidence>
<dbReference type="CDD" id="cd01671">
    <property type="entry name" value="CARD"/>
    <property type="match status" value="1"/>
</dbReference>
<dbReference type="InterPro" id="IPR002138">
    <property type="entry name" value="Pept_C14_p10"/>
</dbReference>
<dbReference type="Gene3D" id="1.10.533.10">
    <property type="entry name" value="Death Domain, Fas"/>
    <property type="match status" value="1"/>
</dbReference>
<dbReference type="SMART" id="SM00115">
    <property type="entry name" value="CASc"/>
    <property type="match status" value="1"/>
</dbReference>
<feature type="region of interest" description="Disordered" evidence="3">
    <location>
        <begin position="93"/>
        <end position="117"/>
    </location>
</feature>
<dbReference type="PRINTS" id="PR00376">
    <property type="entry name" value="IL1BCENZYME"/>
</dbReference>
<dbReference type="SMART" id="SM00114">
    <property type="entry name" value="CARD"/>
    <property type="match status" value="1"/>
</dbReference>
<dbReference type="PROSITE" id="PS50209">
    <property type="entry name" value="CARD"/>
    <property type="match status" value="1"/>
</dbReference>
<feature type="domain" description="Caspase family p10" evidence="4">
    <location>
        <begin position="288"/>
        <end position="375"/>
    </location>
</feature>
<dbReference type="InterPro" id="IPR029030">
    <property type="entry name" value="Caspase-like_dom_sf"/>
</dbReference>
<dbReference type="InterPro" id="IPR011029">
    <property type="entry name" value="DEATH-like_dom_sf"/>
</dbReference>
<organism evidence="7 8">
    <name type="scientific">Porites lobata</name>
    <dbReference type="NCBI Taxonomy" id="104759"/>
    <lineage>
        <taxon>Eukaryota</taxon>
        <taxon>Metazoa</taxon>
        <taxon>Cnidaria</taxon>
        <taxon>Anthozoa</taxon>
        <taxon>Hexacorallia</taxon>
        <taxon>Scleractinia</taxon>
        <taxon>Fungiina</taxon>
        <taxon>Poritidae</taxon>
        <taxon>Porites</taxon>
    </lineage>
</organism>
<feature type="domain" description="CARD" evidence="6">
    <location>
        <begin position="1"/>
        <end position="90"/>
    </location>
</feature>
<evidence type="ECO:0000259" key="6">
    <source>
        <dbReference type="PROSITE" id="PS50209"/>
    </source>
</evidence>
<dbReference type="PIRSF" id="PIRSF038001">
    <property type="entry name" value="Caspase_ICE"/>
    <property type="match status" value="1"/>
</dbReference>
<proteinExistence type="inferred from homology"/>
<dbReference type="InterPro" id="IPR001315">
    <property type="entry name" value="CARD"/>
</dbReference>
<keyword evidence="8" id="KW-1185">Reference proteome</keyword>
<evidence type="ECO:0000259" key="4">
    <source>
        <dbReference type="PROSITE" id="PS50207"/>
    </source>
</evidence>
<feature type="domain" description="Caspase family p20" evidence="5">
    <location>
        <begin position="148"/>
        <end position="272"/>
    </location>
</feature>
<dbReference type="PROSITE" id="PS01122">
    <property type="entry name" value="CASPASE_CYS"/>
    <property type="match status" value="1"/>
</dbReference>
<dbReference type="CDD" id="cd00032">
    <property type="entry name" value="CASc"/>
    <property type="match status" value="1"/>
</dbReference>
<sequence>MQEEDRKALRSNREALLKDLEAKPVASLLYSREIFSEEDKDSVNAKSTPSEQREEVLDILPRKGPKAFGVFCDVLLEVSPHLAALLRPIQQDDGAIDGPGSTAPIPASGVPSEDVAEVDSPLIPESHELDHSTGEPDGIWRYKMSRSTRGIAVIINNKTFLESSGHHMAPRTGTDIDRDALKKLFKKLKFKPEVHNNQTTAQILRIVREKATSDHSSYDAFIFAILTHGEEGFVYGIDGTLRIREITSKFKNNKTLAGKPKIFFFQACRGKDYMDGVNVADGPLQPDQQVSVPVEADFLFAFSTVPGYYSWRNIDKGSWFIQSVVKVFNEHSHHMDILQMLTRVNALVSSYQVGSNKRQASSTVSMLRKDLYFFPENVTESQNNADDANPSMSPPRWTKCIIF</sequence>
<dbReference type="InterPro" id="IPR033139">
    <property type="entry name" value="Caspase_cys_AS"/>
</dbReference>
<evidence type="ECO:0000313" key="8">
    <source>
        <dbReference type="Proteomes" id="UP001159405"/>
    </source>
</evidence>
<evidence type="ECO:0000256" key="1">
    <source>
        <dbReference type="ARBA" id="ARBA00010134"/>
    </source>
</evidence>
<dbReference type="Gene3D" id="3.40.50.1460">
    <property type="match status" value="1"/>
</dbReference>